<feature type="region of interest" description="Disordered" evidence="1">
    <location>
        <begin position="165"/>
        <end position="187"/>
    </location>
</feature>
<sequence>MAGKDKARWDAAIKPVSFEVGDMVMLTNEGKYGLEPTFKGPYMVVKNFPDYGTYKLETCGKNRLKELCCDEIIDPFYIEQRPLTIAGEPLKSLVHADRLKAANGPKPNEPWFNPTESRKEWRNFEKESGTQVLQPKIILPPAVETDVTDFVDPIEHAVQVEDETKDKTFSNPATTNKVSSPVLQPSTTIDTETSSDIIMQQSPDPVDSSVTPFDNLPDTTFDTVGSPSLGVQGRTQSLGGANVSIHPANEIVPVQESGTENYYDVMELTRPKRRFKPKLNKTRPTKKTKLYVIRPTRQSYKLL</sequence>
<feature type="compositionally biased region" description="Polar residues" evidence="1">
    <location>
        <begin position="169"/>
        <end position="185"/>
    </location>
</feature>
<protein>
    <submittedName>
        <fullName evidence="2">Uncharacterized protein</fullName>
    </submittedName>
</protein>
<gene>
    <name evidence="2" type="ORF">INT47_007767</name>
</gene>
<evidence type="ECO:0000313" key="2">
    <source>
        <dbReference type="EMBL" id="KAG2208669.1"/>
    </source>
</evidence>
<proteinExistence type="predicted"/>
<reference evidence="2" key="1">
    <citation type="submission" date="2020-12" db="EMBL/GenBank/DDBJ databases">
        <title>Metabolic potential, ecology and presence of endohyphal bacteria is reflected in genomic diversity of Mucoromycotina.</title>
        <authorList>
            <person name="Muszewska A."/>
            <person name="Okrasinska A."/>
            <person name="Steczkiewicz K."/>
            <person name="Drgas O."/>
            <person name="Orlowska M."/>
            <person name="Perlinska-Lenart U."/>
            <person name="Aleksandrzak-Piekarczyk T."/>
            <person name="Szatraj K."/>
            <person name="Zielenkiewicz U."/>
            <person name="Pilsyk S."/>
            <person name="Malc E."/>
            <person name="Mieczkowski P."/>
            <person name="Kruszewska J.S."/>
            <person name="Biernat P."/>
            <person name="Pawlowska J."/>
        </authorList>
    </citation>
    <scope>NUCLEOTIDE SEQUENCE</scope>
    <source>
        <strain evidence="2">WA0000017839</strain>
    </source>
</reference>
<evidence type="ECO:0000256" key="1">
    <source>
        <dbReference type="SAM" id="MobiDB-lite"/>
    </source>
</evidence>
<comment type="caution">
    <text evidence="2">The sequence shown here is derived from an EMBL/GenBank/DDBJ whole genome shotgun (WGS) entry which is preliminary data.</text>
</comment>
<dbReference type="Proteomes" id="UP000603453">
    <property type="component" value="Unassembled WGS sequence"/>
</dbReference>
<organism evidence="2 3">
    <name type="scientific">Mucor saturninus</name>
    <dbReference type="NCBI Taxonomy" id="64648"/>
    <lineage>
        <taxon>Eukaryota</taxon>
        <taxon>Fungi</taxon>
        <taxon>Fungi incertae sedis</taxon>
        <taxon>Mucoromycota</taxon>
        <taxon>Mucoromycotina</taxon>
        <taxon>Mucoromycetes</taxon>
        <taxon>Mucorales</taxon>
        <taxon>Mucorineae</taxon>
        <taxon>Mucoraceae</taxon>
        <taxon>Mucor</taxon>
    </lineage>
</organism>
<dbReference type="AlphaFoldDB" id="A0A8H7RCY5"/>
<name>A0A8H7RCY5_9FUNG</name>
<accession>A0A8H7RCY5</accession>
<dbReference type="EMBL" id="JAEPRD010000018">
    <property type="protein sequence ID" value="KAG2208669.1"/>
    <property type="molecule type" value="Genomic_DNA"/>
</dbReference>
<evidence type="ECO:0000313" key="3">
    <source>
        <dbReference type="Proteomes" id="UP000603453"/>
    </source>
</evidence>
<dbReference type="OrthoDB" id="2280149at2759"/>
<keyword evidence="3" id="KW-1185">Reference proteome</keyword>